<dbReference type="PANTHER" id="PTHR43333">
    <property type="entry name" value="2-HACID_DH_C DOMAIN-CONTAINING PROTEIN"/>
    <property type="match status" value="1"/>
</dbReference>
<evidence type="ECO:0000259" key="4">
    <source>
        <dbReference type="Pfam" id="PF00389"/>
    </source>
</evidence>
<dbReference type="InterPro" id="IPR029753">
    <property type="entry name" value="D-isomer_DH_CS"/>
</dbReference>
<dbReference type="KEGG" id="rul:UC8_19470"/>
<evidence type="ECO:0000256" key="1">
    <source>
        <dbReference type="ARBA" id="ARBA00023002"/>
    </source>
</evidence>
<dbReference type="GO" id="GO:0051287">
    <property type="term" value="F:NAD binding"/>
    <property type="evidence" value="ECO:0007669"/>
    <property type="project" value="InterPro"/>
</dbReference>
<sequence>MTRIVLCYPVEPHHIAQIQAAAPQAEVIDAGQERVDAELPTADIFVGHAKVPVDWKRVVDAGRLKWIQSSAAGLDHCLVPEVIASDIVVSSAAGLFAPQVAEQTMALLYGCLRRLPVFWEAARRREFIRRPTDDLRGKTVGIVGLGGNGRKIAAALASMDVRMVATDYFPVDKPDCVDQLWPADRLGELMSVSDIVILALPLNASTRGLIDASMLAKMPPGGYLINVARGQVVVEADLVAALQSGHLAGAGLDVTEIEPLPTESPLWDMPQVIITPHVGAQSARRVDDTTDLVCENMHRYLRGENLWNQVDKGIGFAHPSKVWKPEKK</sequence>
<dbReference type="OrthoDB" id="277029at2"/>
<dbReference type="PANTHER" id="PTHR43333:SF1">
    <property type="entry name" value="D-ISOMER SPECIFIC 2-HYDROXYACID DEHYDROGENASE NAD-BINDING DOMAIN-CONTAINING PROTEIN"/>
    <property type="match status" value="1"/>
</dbReference>
<feature type="domain" description="D-isomer specific 2-hydroxyacid dehydrogenase NAD-binding" evidence="5">
    <location>
        <begin position="105"/>
        <end position="279"/>
    </location>
</feature>
<dbReference type="InterPro" id="IPR006139">
    <property type="entry name" value="D-isomer_2_OHA_DH_cat_dom"/>
</dbReference>
<gene>
    <name evidence="6" type="primary">serA_1</name>
    <name evidence="6" type="ORF">UC8_19470</name>
</gene>
<proteinExistence type="inferred from homology"/>
<evidence type="ECO:0000313" key="7">
    <source>
        <dbReference type="Proteomes" id="UP000325286"/>
    </source>
</evidence>
<evidence type="ECO:0000259" key="5">
    <source>
        <dbReference type="Pfam" id="PF02826"/>
    </source>
</evidence>
<dbReference type="Gene3D" id="3.40.50.720">
    <property type="entry name" value="NAD(P)-binding Rossmann-like Domain"/>
    <property type="match status" value="2"/>
</dbReference>
<evidence type="ECO:0000256" key="2">
    <source>
        <dbReference type="ARBA" id="ARBA00023027"/>
    </source>
</evidence>
<accession>A0A5B9QRB4</accession>
<dbReference type="GO" id="GO:0004617">
    <property type="term" value="F:phosphoglycerate dehydrogenase activity"/>
    <property type="evidence" value="ECO:0007669"/>
    <property type="project" value="UniProtKB-EC"/>
</dbReference>
<keyword evidence="2" id="KW-0520">NAD</keyword>
<dbReference type="AlphaFoldDB" id="A0A5B9QRB4"/>
<dbReference type="EC" id="1.1.1.95" evidence="6"/>
<dbReference type="Pfam" id="PF00389">
    <property type="entry name" value="2-Hacid_dh"/>
    <property type="match status" value="1"/>
</dbReference>
<dbReference type="Proteomes" id="UP000325286">
    <property type="component" value="Chromosome"/>
</dbReference>
<comment type="similarity">
    <text evidence="3">Belongs to the D-isomer specific 2-hydroxyacid dehydrogenase family.</text>
</comment>
<dbReference type="InterPro" id="IPR006140">
    <property type="entry name" value="D-isomer_DH_NAD-bd"/>
</dbReference>
<protein>
    <submittedName>
        <fullName evidence="6">D-3-phosphoglycerate dehydrogenase</fullName>
        <ecNumber evidence="6">1.1.1.95</ecNumber>
    </submittedName>
</protein>
<dbReference type="SUPFAM" id="SSF51735">
    <property type="entry name" value="NAD(P)-binding Rossmann-fold domains"/>
    <property type="match status" value="1"/>
</dbReference>
<organism evidence="6 7">
    <name type="scientific">Roseimaritima ulvae</name>
    <dbReference type="NCBI Taxonomy" id="980254"/>
    <lineage>
        <taxon>Bacteria</taxon>
        <taxon>Pseudomonadati</taxon>
        <taxon>Planctomycetota</taxon>
        <taxon>Planctomycetia</taxon>
        <taxon>Pirellulales</taxon>
        <taxon>Pirellulaceae</taxon>
        <taxon>Roseimaritima</taxon>
    </lineage>
</organism>
<dbReference type="Pfam" id="PF02826">
    <property type="entry name" value="2-Hacid_dh_C"/>
    <property type="match status" value="1"/>
</dbReference>
<name>A0A5B9QRB4_9BACT</name>
<feature type="domain" description="D-isomer specific 2-hydroxyacid dehydrogenase catalytic" evidence="4">
    <location>
        <begin position="6"/>
        <end position="310"/>
    </location>
</feature>
<dbReference type="EMBL" id="CP042914">
    <property type="protein sequence ID" value="QEG39945.1"/>
    <property type="molecule type" value="Genomic_DNA"/>
</dbReference>
<keyword evidence="7" id="KW-1185">Reference proteome</keyword>
<reference evidence="6 7" key="1">
    <citation type="submission" date="2019-08" db="EMBL/GenBank/DDBJ databases">
        <title>Deep-cultivation of Planctomycetes and their phenomic and genomic characterization uncovers novel biology.</title>
        <authorList>
            <person name="Wiegand S."/>
            <person name="Jogler M."/>
            <person name="Boedeker C."/>
            <person name="Pinto D."/>
            <person name="Vollmers J."/>
            <person name="Rivas-Marin E."/>
            <person name="Kohn T."/>
            <person name="Peeters S.H."/>
            <person name="Heuer A."/>
            <person name="Rast P."/>
            <person name="Oberbeckmann S."/>
            <person name="Bunk B."/>
            <person name="Jeske O."/>
            <person name="Meyerdierks A."/>
            <person name="Storesund J.E."/>
            <person name="Kallscheuer N."/>
            <person name="Luecker S."/>
            <person name="Lage O.M."/>
            <person name="Pohl T."/>
            <person name="Merkel B.J."/>
            <person name="Hornburger P."/>
            <person name="Mueller R.-W."/>
            <person name="Bruemmer F."/>
            <person name="Labrenz M."/>
            <person name="Spormann A.M."/>
            <person name="Op den Camp H."/>
            <person name="Overmann J."/>
            <person name="Amann R."/>
            <person name="Jetten M.S.M."/>
            <person name="Mascher T."/>
            <person name="Medema M.H."/>
            <person name="Devos D.P."/>
            <person name="Kaster A.-K."/>
            <person name="Ovreas L."/>
            <person name="Rohde M."/>
            <person name="Galperin M.Y."/>
            <person name="Jogler C."/>
        </authorList>
    </citation>
    <scope>NUCLEOTIDE SEQUENCE [LARGE SCALE GENOMIC DNA]</scope>
    <source>
        <strain evidence="6 7">UC8</strain>
    </source>
</reference>
<evidence type="ECO:0000256" key="3">
    <source>
        <dbReference type="RuleBase" id="RU003719"/>
    </source>
</evidence>
<dbReference type="InterPro" id="IPR036291">
    <property type="entry name" value="NAD(P)-bd_dom_sf"/>
</dbReference>
<dbReference type="RefSeq" id="WP_068136377.1">
    <property type="nucleotide sequence ID" value="NZ_CP042914.1"/>
</dbReference>
<dbReference type="SUPFAM" id="SSF52283">
    <property type="entry name" value="Formate/glycerate dehydrogenase catalytic domain-like"/>
    <property type="match status" value="1"/>
</dbReference>
<keyword evidence="1 3" id="KW-0560">Oxidoreductase</keyword>
<dbReference type="CDD" id="cd05300">
    <property type="entry name" value="2-Hacid_dh_1"/>
    <property type="match status" value="1"/>
</dbReference>
<dbReference type="PROSITE" id="PS00671">
    <property type="entry name" value="D_2_HYDROXYACID_DH_3"/>
    <property type="match status" value="1"/>
</dbReference>
<evidence type="ECO:0000313" key="6">
    <source>
        <dbReference type="EMBL" id="QEG39945.1"/>
    </source>
</evidence>